<name>A0A6C0KHR0_9ZZZZ</name>
<sequence>MIIIIGAGIAGLSYYKPLDTSFRDRAEWLEEARNPSDNIYFIGEGFSRNQGWVQGSLESVDAIYSKL</sequence>
<accession>A0A6C0KHR0</accession>
<protein>
    <recommendedName>
        <fullName evidence="2">Amine oxidase domain-containing protein</fullName>
    </recommendedName>
</protein>
<dbReference type="EMBL" id="MN740868">
    <property type="protein sequence ID" value="QHU15814.1"/>
    <property type="molecule type" value="Genomic_DNA"/>
</dbReference>
<reference evidence="1" key="1">
    <citation type="journal article" date="2020" name="Nature">
        <title>Giant virus diversity and host interactions through global metagenomics.</title>
        <authorList>
            <person name="Schulz F."/>
            <person name="Roux S."/>
            <person name="Paez-Espino D."/>
            <person name="Jungbluth S."/>
            <person name="Walsh D.A."/>
            <person name="Denef V.J."/>
            <person name="McMahon K.D."/>
            <person name="Konstantinidis K.T."/>
            <person name="Eloe-Fadrosh E.A."/>
            <person name="Kyrpides N.C."/>
            <person name="Woyke T."/>
        </authorList>
    </citation>
    <scope>NUCLEOTIDE SEQUENCE</scope>
    <source>
        <strain evidence="1">GVMAG-S-3300010158-109</strain>
    </source>
</reference>
<dbReference type="AlphaFoldDB" id="A0A6C0KHR0"/>
<organism evidence="1">
    <name type="scientific">viral metagenome</name>
    <dbReference type="NCBI Taxonomy" id="1070528"/>
    <lineage>
        <taxon>unclassified sequences</taxon>
        <taxon>metagenomes</taxon>
        <taxon>organismal metagenomes</taxon>
    </lineage>
</organism>
<proteinExistence type="predicted"/>
<evidence type="ECO:0000313" key="1">
    <source>
        <dbReference type="EMBL" id="QHU15814.1"/>
    </source>
</evidence>
<dbReference type="Gene3D" id="1.10.10.1620">
    <property type="match status" value="1"/>
</dbReference>
<evidence type="ECO:0008006" key="2">
    <source>
        <dbReference type="Google" id="ProtNLM"/>
    </source>
</evidence>